<dbReference type="EnsemblPlants" id="AUR62006248-RA">
    <property type="protein sequence ID" value="AUR62006248-RA:cds"/>
    <property type="gene ID" value="AUR62006248"/>
</dbReference>
<protein>
    <recommendedName>
        <fullName evidence="1">RNase H type-1 domain-containing protein</fullName>
    </recommendedName>
</protein>
<name>A0A803L309_CHEQI</name>
<proteinExistence type="predicted"/>
<dbReference type="OMA" id="KILATEM"/>
<reference evidence="2" key="2">
    <citation type="submission" date="2021-03" db="UniProtKB">
        <authorList>
            <consortium name="EnsemblPlants"/>
        </authorList>
    </citation>
    <scope>IDENTIFICATION</scope>
</reference>
<organism evidence="2 3">
    <name type="scientific">Chenopodium quinoa</name>
    <name type="common">Quinoa</name>
    <dbReference type="NCBI Taxonomy" id="63459"/>
    <lineage>
        <taxon>Eukaryota</taxon>
        <taxon>Viridiplantae</taxon>
        <taxon>Streptophyta</taxon>
        <taxon>Embryophyta</taxon>
        <taxon>Tracheophyta</taxon>
        <taxon>Spermatophyta</taxon>
        <taxon>Magnoliopsida</taxon>
        <taxon>eudicotyledons</taxon>
        <taxon>Gunneridae</taxon>
        <taxon>Pentapetalae</taxon>
        <taxon>Caryophyllales</taxon>
        <taxon>Chenopodiaceae</taxon>
        <taxon>Chenopodioideae</taxon>
        <taxon>Atripliceae</taxon>
        <taxon>Chenopodium</taxon>
    </lineage>
</organism>
<dbReference type="InterPro" id="IPR036397">
    <property type="entry name" value="RNaseH_sf"/>
</dbReference>
<evidence type="ECO:0000259" key="1">
    <source>
        <dbReference type="Pfam" id="PF13456"/>
    </source>
</evidence>
<dbReference type="GO" id="GO:0003676">
    <property type="term" value="F:nucleic acid binding"/>
    <property type="evidence" value="ECO:0007669"/>
    <property type="project" value="InterPro"/>
</dbReference>
<dbReference type="InterPro" id="IPR002156">
    <property type="entry name" value="RNaseH_domain"/>
</dbReference>
<dbReference type="GO" id="GO:0004523">
    <property type="term" value="F:RNA-DNA hybrid ribonuclease activity"/>
    <property type="evidence" value="ECO:0007669"/>
    <property type="project" value="InterPro"/>
</dbReference>
<evidence type="ECO:0000313" key="2">
    <source>
        <dbReference type="EnsemblPlants" id="AUR62006248-RA:cds"/>
    </source>
</evidence>
<dbReference type="SUPFAM" id="SSF53098">
    <property type="entry name" value="Ribonuclease H-like"/>
    <property type="match status" value="1"/>
</dbReference>
<dbReference type="Gene3D" id="3.30.420.10">
    <property type="entry name" value="Ribonuclease H-like superfamily/Ribonuclease H"/>
    <property type="match status" value="1"/>
</dbReference>
<evidence type="ECO:0000313" key="3">
    <source>
        <dbReference type="Proteomes" id="UP000596660"/>
    </source>
</evidence>
<dbReference type="PANTHER" id="PTHR47723">
    <property type="entry name" value="OS05G0353850 PROTEIN"/>
    <property type="match status" value="1"/>
</dbReference>
<dbReference type="PANTHER" id="PTHR47723:SF19">
    <property type="entry name" value="POLYNUCLEOTIDYL TRANSFERASE, RIBONUCLEASE H-LIKE SUPERFAMILY PROTEIN"/>
    <property type="match status" value="1"/>
</dbReference>
<reference evidence="2" key="1">
    <citation type="journal article" date="2017" name="Nature">
        <title>The genome of Chenopodium quinoa.</title>
        <authorList>
            <person name="Jarvis D.E."/>
            <person name="Ho Y.S."/>
            <person name="Lightfoot D.J."/>
            <person name="Schmoeckel S.M."/>
            <person name="Li B."/>
            <person name="Borm T.J.A."/>
            <person name="Ohyanagi H."/>
            <person name="Mineta K."/>
            <person name="Michell C.T."/>
            <person name="Saber N."/>
            <person name="Kharbatia N.M."/>
            <person name="Rupper R.R."/>
            <person name="Sharp A.R."/>
            <person name="Dally N."/>
            <person name="Boughton B.A."/>
            <person name="Woo Y.H."/>
            <person name="Gao G."/>
            <person name="Schijlen E.G.W.M."/>
            <person name="Guo X."/>
            <person name="Momin A.A."/>
            <person name="Negrao S."/>
            <person name="Al-Babili S."/>
            <person name="Gehring C."/>
            <person name="Roessner U."/>
            <person name="Jung C."/>
            <person name="Murphy K."/>
            <person name="Arold S.T."/>
            <person name="Gojobori T."/>
            <person name="van der Linden C.G."/>
            <person name="van Loo E.N."/>
            <person name="Jellen E.N."/>
            <person name="Maughan P.J."/>
            <person name="Tester M."/>
        </authorList>
    </citation>
    <scope>NUCLEOTIDE SEQUENCE [LARGE SCALE GENOMIC DNA]</scope>
    <source>
        <strain evidence="2">cv. PI 614886</strain>
    </source>
</reference>
<sequence>MAQPIGKPSLDGYLPRGDWVALNTDGAAKASPGAARGGGVLRDCYENFIKAFLANFGVCYAELLALELGLHMAITKGISKLVVQMDNKACIEALQNEHLQGGEPLHQHLRKTSQLKGEELFVVGKGGDGV</sequence>
<feature type="domain" description="RNase H type-1" evidence="1">
    <location>
        <begin position="23"/>
        <end position="112"/>
    </location>
</feature>
<dbReference type="InterPro" id="IPR053151">
    <property type="entry name" value="RNase_H-like"/>
</dbReference>
<dbReference type="InterPro" id="IPR012337">
    <property type="entry name" value="RNaseH-like_sf"/>
</dbReference>
<dbReference type="Gramene" id="AUR62006248-RA">
    <property type="protein sequence ID" value="AUR62006248-RA:cds"/>
    <property type="gene ID" value="AUR62006248"/>
</dbReference>
<keyword evidence="3" id="KW-1185">Reference proteome</keyword>
<dbReference type="Pfam" id="PF13456">
    <property type="entry name" value="RVT_3"/>
    <property type="match status" value="1"/>
</dbReference>
<dbReference type="AlphaFoldDB" id="A0A803L309"/>
<dbReference type="Proteomes" id="UP000596660">
    <property type="component" value="Unplaced"/>
</dbReference>
<accession>A0A803L309</accession>